<organism evidence="6 7">
    <name type="scientific">Frondihabitans australicus</name>
    <dbReference type="NCBI Taxonomy" id="386892"/>
    <lineage>
        <taxon>Bacteria</taxon>
        <taxon>Bacillati</taxon>
        <taxon>Actinomycetota</taxon>
        <taxon>Actinomycetes</taxon>
        <taxon>Micrococcales</taxon>
        <taxon>Microbacteriaceae</taxon>
        <taxon>Frondihabitans</taxon>
    </lineage>
</organism>
<evidence type="ECO:0000259" key="5">
    <source>
        <dbReference type="Pfam" id="PF00135"/>
    </source>
</evidence>
<evidence type="ECO:0000256" key="1">
    <source>
        <dbReference type="ARBA" id="ARBA00005964"/>
    </source>
</evidence>
<sequence>MSTRATTVVETSSGSVKGVARDAGVTAFLGVPYAAPPVGTLRFEPPAPPAPWSDVRDCTEHGATAPQPAGEGEVAELLPNRISPGDDHLLVNVWTPDVDGSAPVMVFVHGGSFVTGSGSVPLYDGGSFARDGVVLVTINYRLGAEGFLWTGTGTPNLGLLDQVAALEWVRDEIAAFGGDPVRVTVFGESAGAMSVGALMAMPRAAGLFSRAILESGAGVSAIAPASAQRVAGRLASILGVDATLEGFRTVPPAALVAASSQLAAEVARRPTRKYGRDVGRNLMIFEPVVDGDVLPGLPEDVIAAGASRDVSLMVGTNADEARLFFVPTGADRRLSGLAGRLFAWTFGARGPGVVRRYARNRPGVAPGLVAAAILTDGYYRVPALRLALAHGLAHVYEFAWQAPAYDGRLGACHALELPFVFDTLAEPGAAELVGDDAPQELATAVHDAWVAFATTGDPGWPRYTASERASRRFAGPGDGAAGADGVTVDDRADERRLWRRPRGLPGESAARRGVRA</sequence>
<dbReference type="EMBL" id="RBKS01000001">
    <property type="protein sequence ID" value="RKR73445.1"/>
    <property type="molecule type" value="Genomic_DNA"/>
</dbReference>
<feature type="domain" description="Carboxylesterase type B" evidence="5">
    <location>
        <begin position="6"/>
        <end position="325"/>
    </location>
</feature>
<dbReference type="AlphaFoldDB" id="A0A495IE90"/>
<keyword evidence="2 3" id="KW-0378">Hydrolase</keyword>
<dbReference type="InterPro" id="IPR029058">
    <property type="entry name" value="AB_hydrolase_fold"/>
</dbReference>
<dbReference type="Gene3D" id="3.40.50.1820">
    <property type="entry name" value="alpha/beta hydrolase"/>
    <property type="match status" value="1"/>
</dbReference>
<evidence type="ECO:0000256" key="3">
    <source>
        <dbReference type="RuleBase" id="RU361235"/>
    </source>
</evidence>
<evidence type="ECO:0000313" key="7">
    <source>
        <dbReference type="Proteomes" id="UP000280008"/>
    </source>
</evidence>
<dbReference type="Proteomes" id="UP000280008">
    <property type="component" value="Unassembled WGS sequence"/>
</dbReference>
<keyword evidence="7" id="KW-1185">Reference proteome</keyword>
<comment type="caution">
    <text evidence="6">The sequence shown here is derived from an EMBL/GenBank/DDBJ whole genome shotgun (WGS) entry which is preliminary data.</text>
</comment>
<dbReference type="Pfam" id="PF00135">
    <property type="entry name" value="COesterase"/>
    <property type="match status" value="1"/>
</dbReference>
<proteinExistence type="inferred from homology"/>
<reference evidence="6 7" key="1">
    <citation type="submission" date="2018-10" db="EMBL/GenBank/DDBJ databases">
        <title>Sequencing the genomes of 1000 actinobacteria strains.</title>
        <authorList>
            <person name="Klenk H.-P."/>
        </authorList>
    </citation>
    <scope>NUCLEOTIDE SEQUENCE [LARGE SCALE GENOMIC DNA]</scope>
    <source>
        <strain evidence="6 7">DSM 17894</strain>
    </source>
</reference>
<dbReference type="EC" id="3.1.1.-" evidence="3"/>
<dbReference type="PANTHER" id="PTHR11559">
    <property type="entry name" value="CARBOXYLESTERASE"/>
    <property type="match status" value="1"/>
</dbReference>
<dbReference type="InterPro" id="IPR050309">
    <property type="entry name" value="Type-B_Carboxylest/Lipase"/>
</dbReference>
<dbReference type="SUPFAM" id="SSF53474">
    <property type="entry name" value="alpha/beta-Hydrolases"/>
    <property type="match status" value="1"/>
</dbReference>
<accession>A0A495IE90</accession>
<evidence type="ECO:0000256" key="4">
    <source>
        <dbReference type="SAM" id="MobiDB-lite"/>
    </source>
</evidence>
<dbReference type="PROSITE" id="PS00122">
    <property type="entry name" value="CARBOXYLESTERASE_B_1"/>
    <property type="match status" value="1"/>
</dbReference>
<dbReference type="GO" id="GO:0016787">
    <property type="term" value="F:hydrolase activity"/>
    <property type="evidence" value="ECO:0007669"/>
    <property type="project" value="UniProtKB-KW"/>
</dbReference>
<evidence type="ECO:0000256" key="2">
    <source>
        <dbReference type="ARBA" id="ARBA00022801"/>
    </source>
</evidence>
<feature type="region of interest" description="Disordered" evidence="4">
    <location>
        <begin position="467"/>
        <end position="516"/>
    </location>
</feature>
<gene>
    <name evidence="6" type="ORF">C8E83_0538</name>
</gene>
<dbReference type="InterPro" id="IPR019826">
    <property type="entry name" value="Carboxylesterase_B_AS"/>
</dbReference>
<dbReference type="InterPro" id="IPR002018">
    <property type="entry name" value="CarbesteraseB"/>
</dbReference>
<name>A0A495IE90_9MICO</name>
<dbReference type="OrthoDB" id="3199405at2"/>
<protein>
    <recommendedName>
        <fullName evidence="3">Carboxylic ester hydrolase</fullName>
        <ecNumber evidence="3">3.1.1.-</ecNumber>
    </recommendedName>
</protein>
<dbReference type="RefSeq" id="WP_121368310.1">
    <property type="nucleotide sequence ID" value="NZ_RBKS01000001.1"/>
</dbReference>
<evidence type="ECO:0000313" key="6">
    <source>
        <dbReference type="EMBL" id="RKR73445.1"/>
    </source>
</evidence>
<comment type="similarity">
    <text evidence="1 3">Belongs to the type-B carboxylesterase/lipase family.</text>
</comment>